<name>A0A1P8WCX1_9PLAN</name>
<evidence type="ECO:0000313" key="4">
    <source>
        <dbReference type="Proteomes" id="UP000187735"/>
    </source>
</evidence>
<gene>
    <name evidence="3" type="ORF">Fuma_01498</name>
</gene>
<evidence type="ECO:0000256" key="2">
    <source>
        <dbReference type="SAM" id="SignalP"/>
    </source>
</evidence>
<feature type="compositionally biased region" description="Pro residues" evidence="1">
    <location>
        <begin position="238"/>
        <end position="249"/>
    </location>
</feature>
<dbReference type="KEGG" id="fmr:Fuma_01498"/>
<feature type="signal peptide" evidence="2">
    <location>
        <begin position="1"/>
        <end position="26"/>
    </location>
</feature>
<organism evidence="3 4">
    <name type="scientific">Fuerstiella marisgermanici</name>
    <dbReference type="NCBI Taxonomy" id="1891926"/>
    <lineage>
        <taxon>Bacteria</taxon>
        <taxon>Pseudomonadati</taxon>
        <taxon>Planctomycetota</taxon>
        <taxon>Planctomycetia</taxon>
        <taxon>Planctomycetales</taxon>
        <taxon>Planctomycetaceae</taxon>
        <taxon>Fuerstiella</taxon>
    </lineage>
</organism>
<keyword evidence="2" id="KW-0732">Signal</keyword>
<reference evidence="3 4" key="1">
    <citation type="journal article" date="2016" name="Front. Microbiol.">
        <title>Fuerstia marisgermanicae gen. nov., sp. nov., an Unusual Member of the Phylum Planctomycetes from the German Wadden Sea.</title>
        <authorList>
            <person name="Kohn T."/>
            <person name="Heuer A."/>
            <person name="Jogler M."/>
            <person name="Vollmers J."/>
            <person name="Boedeker C."/>
            <person name="Bunk B."/>
            <person name="Rast P."/>
            <person name="Borchert D."/>
            <person name="Glockner I."/>
            <person name="Freese H.M."/>
            <person name="Klenk H.P."/>
            <person name="Overmann J."/>
            <person name="Kaster A.K."/>
            <person name="Rohde M."/>
            <person name="Wiegand S."/>
            <person name="Jogler C."/>
        </authorList>
    </citation>
    <scope>NUCLEOTIDE SEQUENCE [LARGE SCALE GENOMIC DNA]</scope>
    <source>
        <strain evidence="3 4">NH11</strain>
    </source>
</reference>
<feature type="chain" id="PRO_5012704330" evidence="2">
    <location>
        <begin position="27"/>
        <end position="335"/>
    </location>
</feature>
<sequence precursor="true">MTIRRFAGIAAILVLPMGCCCPPMMMCGPPGPPGYYAPVSPIGRFPGPSRRTASVPMTGYDSVGSYAAAAPQAPPVAAGLPRLRRRLAGSWPITASYQTDRDADRKLKRQNRVQQCSCEKCRRKRQRSGQSYIPSDTYYSDGGSCECGTMCDDGSMYDGFATSGCSSCGCDTGDYSSTTYAGDAYINDGYTAAAHSSGCPCESGASNVQYYDQSVDGGMSASEHILMPQPVQQNAVPRPVPPPAPPETPPMDDRGSLDPQARSTVQPMGLSIPTIDFNSLSQRSSDIELVSDQRIVEVTRPVELRTPASDAELIDETFEHVTIPPTAVTRKRIER</sequence>
<dbReference type="AlphaFoldDB" id="A0A1P8WCX1"/>
<protein>
    <submittedName>
        <fullName evidence="3">Uncharacterized protein</fullName>
    </submittedName>
</protein>
<dbReference type="RefSeq" id="WP_077023592.1">
    <property type="nucleotide sequence ID" value="NZ_CP017641.1"/>
</dbReference>
<dbReference type="Proteomes" id="UP000187735">
    <property type="component" value="Chromosome"/>
</dbReference>
<dbReference type="EMBL" id="CP017641">
    <property type="protein sequence ID" value="APZ91902.1"/>
    <property type="molecule type" value="Genomic_DNA"/>
</dbReference>
<accession>A0A1P8WCX1</accession>
<evidence type="ECO:0000313" key="3">
    <source>
        <dbReference type="EMBL" id="APZ91902.1"/>
    </source>
</evidence>
<keyword evidence="4" id="KW-1185">Reference proteome</keyword>
<proteinExistence type="predicted"/>
<feature type="region of interest" description="Disordered" evidence="1">
    <location>
        <begin position="232"/>
        <end position="262"/>
    </location>
</feature>
<evidence type="ECO:0000256" key="1">
    <source>
        <dbReference type="SAM" id="MobiDB-lite"/>
    </source>
</evidence>